<reference evidence="3 4" key="1">
    <citation type="submission" date="2022-04" db="EMBL/GenBank/DDBJ databases">
        <authorList>
            <person name="Ye Y.-Q."/>
            <person name="Du Z.-J."/>
        </authorList>
    </citation>
    <scope>NUCLEOTIDE SEQUENCE [LARGE SCALE GENOMIC DNA]</scope>
    <source>
        <strain evidence="3 4">A6E488</strain>
    </source>
</reference>
<dbReference type="AlphaFoldDB" id="A0AAW5QUC5"/>
<feature type="region of interest" description="Disordered" evidence="1">
    <location>
        <begin position="60"/>
        <end position="105"/>
    </location>
</feature>
<evidence type="ECO:0000313" key="3">
    <source>
        <dbReference type="EMBL" id="MCT8970238.1"/>
    </source>
</evidence>
<dbReference type="RefSeq" id="WP_261613812.1">
    <property type="nucleotide sequence ID" value="NZ_JALIDZ010000001.1"/>
</dbReference>
<keyword evidence="2" id="KW-0812">Transmembrane</keyword>
<evidence type="ECO:0000256" key="2">
    <source>
        <dbReference type="SAM" id="Phobius"/>
    </source>
</evidence>
<proteinExistence type="predicted"/>
<gene>
    <name evidence="3" type="ORF">MUB46_00045</name>
</gene>
<organism evidence="3 4">
    <name type="scientific">Microbaculum marinisediminis</name>
    <dbReference type="NCBI Taxonomy" id="2931392"/>
    <lineage>
        <taxon>Bacteria</taxon>
        <taxon>Pseudomonadati</taxon>
        <taxon>Pseudomonadota</taxon>
        <taxon>Alphaproteobacteria</taxon>
        <taxon>Hyphomicrobiales</taxon>
        <taxon>Tepidamorphaceae</taxon>
        <taxon>Microbaculum</taxon>
    </lineage>
</organism>
<evidence type="ECO:0000313" key="4">
    <source>
        <dbReference type="Proteomes" id="UP001320898"/>
    </source>
</evidence>
<dbReference type="Gene3D" id="1.10.10.1320">
    <property type="entry name" value="Anti-sigma factor, zinc-finger domain"/>
    <property type="match status" value="1"/>
</dbReference>
<feature type="compositionally biased region" description="Basic and acidic residues" evidence="1">
    <location>
        <begin position="66"/>
        <end position="88"/>
    </location>
</feature>
<sequence length="291" mass="31098">MTDEKTVSEDMLHAYVDGALAPEDVARVEAWLAGHPEEAAAVAAWLRQNALIRAVFAPEKGSPAEGRPEEGAREARAPDAVAREREADVDALSPDAADTGPVPAAGRPRWRMAIAASIATFAIGLGAGIGIGTYAPGLRPEAPTIAAQAETAYRVYTVEKRHPVEVGPDEREHLVKWLSNRLETRLALPDLEAEGLTLVGGRLTTGGRGPAALFMFEAGNGDRYTVYVTRAARADETAFRFDLNGDIGACYWLDRGVAVVVNGPADRDRLQAIANRVYDAYEGARDTDHAG</sequence>
<protein>
    <submittedName>
        <fullName evidence="3">Anti-sigma factor</fullName>
    </submittedName>
</protein>
<dbReference type="InterPro" id="IPR041916">
    <property type="entry name" value="Anti_sigma_zinc_sf"/>
</dbReference>
<comment type="caution">
    <text evidence="3">The sequence shown here is derived from an EMBL/GenBank/DDBJ whole genome shotgun (WGS) entry which is preliminary data.</text>
</comment>
<keyword evidence="4" id="KW-1185">Reference proteome</keyword>
<dbReference type="Proteomes" id="UP001320898">
    <property type="component" value="Unassembled WGS sequence"/>
</dbReference>
<name>A0AAW5QUC5_9HYPH</name>
<keyword evidence="2" id="KW-0472">Membrane</keyword>
<dbReference type="EMBL" id="JALIDZ010000001">
    <property type="protein sequence ID" value="MCT8970238.1"/>
    <property type="molecule type" value="Genomic_DNA"/>
</dbReference>
<feature type="transmembrane region" description="Helical" evidence="2">
    <location>
        <begin position="113"/>
        <end position="135"/>
    </location>
</feature>
<keyword evidence="2" id="KW-1133">Transmembrane helix</keyword>
<evidence type="ECO:0000256" key="1">
    <source>
        <dbReference type="SAM" id="MobiDB-lite"/>
    </source>
</evidence>
<accession>A0AAW5QUC5</accession>